<feature type="transmembrane region" description="Helical" evidence="1">
    <location>
        <begin position="121"/>
        <end position="142"/>
    </location>
</feature>
<keyword evidence="1" id="KW-0472">Membrane</keyword>
<sequence>MLALLFGTVLALNALWFGVAFASFSLRPVPAAKLLVPRDARSSPLFGILAASLRFLGGMNLAMALFAMLLLLFAPLFPLPGQRALFAAVFAMGHGTQFAGNVPVALRRTPLWPVWRGPMRFIFGVDFTLMAANAALCVLYLLQ</sequence>
<feature type="transmembrane region" description="Helical" evidence="1">
    <location>
        <begin position="85"/>
        <end position="106"/>
    </location>
</feature>
<evidence type="ECO:0000313" key="2">
    <source>
        <dbReference type="EMBL" id="WXA99568.1"/>
    </source>
</evidence>
<evidence type="ECO:0000313" key="3">
    <source>
        <dbReference type="Proteomes" id="UP001379533"/>
    </source>
</evidence>
<evidence type="ECO:0000256" key="1">
    <source>
        <dbReference type="SAM" id="Phobius"/>
    </source>
</evidence>
<keyword evidence="3" id="KW-1185">Reference proteome</keyword>
<protein>
    <submittedName>
        <fullName evidence="2">Uncharacterized protein</fullName>
    </submittedName>
</protein>
<name>A0ABZ2KLN5_9BACT</name>
<dbReference type="RefSeq" id="WP_394850207.1">
    <property type="nucleotide sequence ID" value="NZ_CP089982.1"/>
</dbReference>
<keyword evidence="1" id="KW-0812">Transmembrane</keyword>
<reference evidence="2 3" key="1">
    <citation type="submission" date="2021-12" db="EMBL/GenBank/DDBJ databases">
        <title>Discovery of the Pendulisporaceae a myxobacterial family with distinct sporulation behavior and unique specialized metabolism.</title>
        <authorList>
            <person name="Garcia R."/>
            <person name="Popoff A."/>
            <person name="Bader C.D."/>
            <person name="Loehr J."/>
            <person name="Walesch S."/>
            <person name="Walt C."/>
            <person name="Boldt J."/>
            <person name="Bunk B."/>
            <person name="Haeckl F.J.F.P.J."/>
            <person name="Gunesch A.P."/>
            <person name="Birkelbach J."/>
            <person name="Nuebel U."/>
            <person name="Pietschmann T."/>
            <person name="Bach T."/>
            <person name="Mueller R."/>
        </authorList>
    </citation>
    <scope>NUCLEOTIDE SEQUENCE [LARGE SCALE GENOMIC DNA]</scope>
    <source>
        <strain evidence="2 3">MSr12523</strain>
    </source>
</reference>
<organism evidence="2 3">
    <name type="scientific">Pendulispora brunnea</name>
    <dbReference type="NCBI Taxonomy" id="2905690"/>
    <lineage>
        <taxon>Bacteria</taxon>
        <taxon>Pseudomonadati</taxon>
        <taxon>Myxococcota</taxon>
        <taxon>Myxococcia</taxon>
        <taxon>Myxococcales</taxon>
        <taxon>Sorangiineae</taxon>
        <taxon>Pendulisporaceae</taxon>
        <taxon>Pendulispora</taxon>
    </lineage>
</organism>
<dbReference type="EMBL" id="CP089982">
    <property type="protein sequence ID" value="WXA99568.1"/>
    <property type="molecule type" value="Genomic_DNA"/>
</dbReference>
<dbReference type="Proteomes" id="UP001379533">
    <property type="component" value="Chromosome"/>
</dbReference>
<feature type="transmembrane region" description="Helical" evidence="1">
    <location>
        <begin position="46"/>
        <end position="73"/>
    </location>
</feature>
<accession>A0ABZ2KLN5</accession>
<proteinExistence type="predicted"/>
<gene>
    <name evidence="2" type="ORF">LZC95_22465</name>
</gene>
<keyword evidence="1" id="KW-1133">Transmembrane helix</keyword>